<feature type="compositionally biased region" description="Basic and acidic residues" evidence="1">
    <location>
        <begin position="197"/>
        <end position="207"/>
    </location>
</feature>
<proteinExistence type="predicted"/>
<evidence type="ECO:0000256" key="1">
    <source>
        <dbReference type="SAM" id="MobiDB-lite"/>
    </source>
</evidence>
<dbReference type="SUPFAM" id="SSF56112">
    <property type="entry name" value="Protein kinase-like (PK-like)"/>
    <property type="match status" value="1"/>
</dbReference>
<feature type="compositionally biased region" description="Polar residues" evidence="1">
    <location>
        <begin position="52"/>
        <end position="61"/>
    </location>
</feature>
<dbReference type="HOGENOM" id="CLU_1586882_0_0_1"/>
<comment type="caution">
    <text evidence="2">The sequence shown here is derived from an EMBL/GenBank/DDBJ whole genome shotgun (WGS) entry which is preliminary data.</text>
</comment>
<evidence type="ECO:0000313" key="3">
    <source>
        <dbReference type="Proteomes" id="UP000030151"/>
    </source>
</evidence>
<organism evidence="2 3">
    <name type="scientific">Metarhizium robertsii</name>
    <dbReference type="NCBI Taxonomy" id="568076"/>
    <lineage>
        <taxon>Eukaryota</taxon>
        <taxon>Fungi</taxon>
        <taxon>Dikarya</taxon>
        <taxon>Ascomycota</taxon>
        <taxon>Pezizomycotina</taxon>
        <taxon>Sordariomycetes</taxon>
        <taxon>Hypocreomycetidae</taxon>
        <taxon>Hypocreales</taxon>
        <taxon>Clavicipitaceae</taxon>
        <taxon>Metarhizium</taxon>
    </lineage>
</organism>
<gene>
    <name evidence="2" type="ORF">X797_011475</name>
</gene>
<dbReference type="InterPro" id="IPR011009">
    <property type="entry name" value="Kinase-like_dom_sf"/>
</dbReference>
<name>A0A014N6S7_9HYPO</name>
<feature type="region of interest" description="Disordered" evidence="1">
    <location>
        <begin position="1"/>
        <end position="85"/>
    </location>
</feature>
<protein>
    <recommendedName>
        <fullName evidence="4">Protein kinase domain-containing protein</fullName>
    </recommendedName>
</protein>
<dbReference type="Proteomes" id="UP000030151">
    <property type="component" value="Unassembled WGS sequence"/>
</dbReference>
<dbReference type="EMBL" id="JELW01000080">
    <property type="protein sequence ID" value="EXU95454.1"/>
    <property type="molecule type" value="Genomic_DNA"/>
</dbReference>
<feature type="region of interest" description="Disordered" evidence="1">
    <location>
        <begin position="180"/>
        <end position="207"/>
    </location>
</feature>
<reference evidence="2 3" key="1">
    <citation type="submission" date="2014-02" db="EMBL/GenBank/DDBJ databases">
        <title>The genome sequence of the entomopathogenic fungus Metarhizium robertsii ARSEF 2575.</title>
        <authorList>
            <person name="Giuliano Garisto Donzelli B."/>
            <person name="Roe B.A."/>
            <person name="Macmil S.L."/>
            <person name="Krasnoff S.B."/>
            <person name="Gibson D.M."/>
        </authorList>
    </citation>
    <scope>NUCLEOTIDE SEQUENCE [LARGE SCALE GENOMIC DNA]</scope>
    <source>
        <strain evidence="2 3">ARSEF 2575</strain>
    </source>
</reference>
<accession>A0A014N6S7</accession>
<evidence type="ECO:0000313" key="2">
    <source>
        <dbReference type="EMBL" id="EXU95454.1"/>
    </source>
</evidence>
<feature type="compositionally biased region" description="Polar residues" evidence="1">
    <location>
        <begin position="8"/>
        <end position="25"/>
    </location>
</feature>
<evidence type="ECO:0008006" key="4">
    <source>
        <dbReference type="Google" id="ProtNLM"/>
    </source>
</evidence>
<dbReference type="AlphaFoldDB" id="A0A014N6S7"/>
<sequence length="207" mass="22849">MTYDLTFETPTPTVNKSENSTTTAPSGLKRKFDEFLGKTMTTAPNKCRRNTSDAFVSASSSQEHDSQQRPAKAPKAPSRGQPEKDCGSTAVPWIIDFLGVDARFLAIFTKLAYPRLLEEMDSSYHFKGRPEDGVAMCLGITSALVYLHDTMRIRHGHISARTILWGGDRPVLVYSKVDAKENPGYDPPESISGLLHPRADSTTRNGE</sequence>